<sequence>MSVNTFRIVFFQSNPHTFNKWLYSLICFGGPFISGFTLFFISTPARGPVYGATTTWCWIRESWVSIRLFTSYLFVWICIATSIVLNTAVGFRLFRARNKARGILNSRIQTTVTDHQTVTETNTDTDVQGSEDAPVTAVRDTQKSTPNATTVDPIPPNQKQQSSSSNPSSTKSKFWLKDPIKRAYLFTTFMFTLSVLVTWVPASITRIHSLLNRDVPYSYQVAIAAVMPLQGLWNALIFFTTSRGVIRDSMRNKCGRWVFKPIKKNQEIVRRDVAARVRVSEHTDSTDSGSDVELHRLGR</sequence>
<feature type="compositionally biased region" description="Low complexity" evidence="5">
    <location>
        <begin position="157"/>
        <end position="172"/>
    </location>
</feature>
<gene>
    <name evidence="7" type="ORF">FPRO_03777</name>
</gene>
<evidence type="ECO:0000256" key="4">
    <source>
        <dbReference type="ARBA" id="ARBA00023136"/>
    </source>
</evidence>
<protein>
    <submittedName>
        <fullName evidence="7">Related to G protein coupled receptor like protein</fullName>
    </submittedName>
</protein>
<feature type="transmembrane region" description="Helical" evidence="6">
    <location>
        <begin position="183"/>
        <end position="202"/>
    </location>
</feature>
<dbReference type="EMBL" id="FJOF01000002">
    <property type="protein sequence ID" value="CZR35963.1"/>
    <property type="molecule type" value="Genomic_DNA"/>
</dbReference>
<dbReference type="GO" id="GO:0004930">
    <property type="term" value="F:G protein-coupled receptor activity"/>
    <property type="evidence" value="ECO:0007669"/>
    <property type="project" value="TreeGrafter"/>
</dbReference>
<comment type="caution">
    <text evidence="7">The sequence shown here is derived from an EMBL/GenBank/DDBJ whole genome shotgun (WGS) entry which is preliminary data.</text>
</comment>
<evidence type="ECO:0000313" key="7">
    <source>
        <dbReference type="EMBL" id="CZR35963.1"/>
    </source>
</evidence>
<feature type="compositionally biased region" description="Low complexity" evidence="5">
    <location>
        <begin position="115"/>
        <end position="128"/>
    </location>
</feature>
<keyword evidence="3 6" id="KW-1133">Transmembrane helix</keyword>
<feature type="transmembrane region" description="Helical" evidence="6">
    <location>
        <begin position="21"/>
        <end position="41"/>
    </location>
</feature>
<organism evidence="7 8">
    <name type="scientific">Fusarium proliferatum (strain ET1)</name>
    <name type="common">Orchid endophyte fungus</name>
    <dbReference type="NCBI Taxonomy" id="1227346"/>
    <lineage>
        <taxon>Eukaryota</taxon>
        <taxon>Fungi</taxon>
        <taxon>Dikarya</taxon>
        <taxon>Ascomycota</taxon>
        <taxon>Pezizomycotina</taxon>
        <taxon>Sordariomycetes</taxon>
        <taxon>Hypocreomycetidae</taxon>
        <taxon>Hypocreales</taxon>
        <taxon>Nectriaceae</taxon>
        <taxon>Fusarium</taxon>
        <taxon>Fusarium fujikuroi species complex</taxon>
    </lineage>
</organism>
<evidence type="ECO:0000256" key="1">
    <source>
        <dbReference type="ARBA" id="ARBA00004141"/>
    </source>
</evidence>
<dbReference type="GO" id="GO:0007189">
    <property type="term" value="P:adenylate cyclase-activating G protein-coupled receptor signaling pathway"/>
    <property type="evidence" value="ECO:0007669"/>
    <property type="project" value="TreeGrafter"/>
</dbReference>
<dbReference type="PANTHER" id="PTHR23112:SF0">
    <property type="entry name" value="TRANSMEMBRANE PROTEIN 116"/>
    <property type="match status" value="1"/>
</dbReference>
<comment type="subcellular location">
    <subcellularLocation>
        <location evidence="1">Membrane</location>
        <topology evidence="1">Multi-pass membrane protein</topology>
    </subcellularLocation>
</comment>
<name>A0A1L7V507_FUSPR</name>
<keyword evidence="7" id="KW-0675">Receptor</keyword>
<evidence type="ECO:0000256" key="5">
    <source>
        <dbReference type="SAM" id="MobiDB-lite"/>
    </source>
</evidence>
<dbReference type="Gene3D" id="1.20.1070.10">
    <property type="entry name" value="Rhodopsin 7-helix transmembrane proteins"/>
    <property type="match status" value="1"/>
</dbReference>
<feature type="transmembrane region" description="Helical" evidence="6">
    <location>
        <begin position="73"/>
        <end position="94"/>
    </location>
</feature>
<dbReference type="GO" id="GO:0005886">
    <property type="term" value="C:plasma membrane"/>
    <property type="evidence" value="ECO:0007669"/>
    <property type="project" value="TreeGrafter"/>
</dbReference>
<evidence type="ECO:0000313" key="8">
    <source>
        <dbReference type="Proteomes" id="UP000183971"/>
    </source>
</evidence>
<feature type="region of interest" description="Disordered" evidence="5">
    <location>
        <begin position="115"/>
        <end position="172"/>
    </location>
</feature>
<feature type="region of interest" description="Disordered" evidence="5">
    <location>
        <begin position="280"/>
        <end position="299"/>
    </location>
</feature>
<keyword evidence="2 6" id="KW-0812">Transmembrane</keyword>
<dbReference type="GeneID" id="42048662"/>
<evidence type="ECO:0000256" key="2">
    <source>
        <dbReference type="ARBA" id="ARBA00022692"/>
    </source>
</evidence>
<proteinExistence type="predicted"/>
<dbReference type="RefSeq" id="XP_031076556.1">
    <property type="nucleotide sequence ID" value="XM_031225974.1"/>
</dbReference>
<evidence type="ECO:0000256" key="6">
    <source>
        <dbReference type="SAM" id="Phobius"/>
    </source>
</evidence>
<accession>A0A1L7V507</accession>
<dbReference type="Proteomes" id="UP000183971">
    <property type="component" value="Unassembled WGS sequence"/>
</dbReference>
<keyword evidence="4 6" id="KW-0472">Membrane</keyword>
<reference evidence="8" key="1">
    <citation type="journal article" date="2016" name="Genome Biol. Evol.">
        <title>Comparative 'omics' of the Fusarium fujikuroi species complex highlights differences in genetic potential and metabolite synthesis.</title>
        <authorList>
            <person name="Niehaus E.-M."/>
            <person name="Muensterkoetter M."/>
            <person name="Proctor R.H."/>
            <person name="Brown D.W."/>
            <person name="Sharon A."/>
            <person name="Idan Y."/>
            <person name="Oren-Young L."/>
            <person name="Sieber C.M."/>
            <person name="Novak O."/>
            <person name="Pencik A."/>
            <person name="Tarkowska D."/>
            <person name="Hromadova K."/>
            <person name="Freeman S."/>
            <person name="Maymon M."/>
            <person name="Elazar M."/>
            <person name="Youssef S.A."/>
            <person name="El-Shabrawy E.S.M."/>
            <person name="Shalaby A.B.A."/>
            <person name="Houterman P."/>
            <person name="Brock N.L."/>
            <person name="Burkhardt I."/>
            <person name="Tsavkelova E.A."/>
            <person name="Dickschat J.S."/>
            <person name="Galuszka P."/>
            <person name="Gueldener U."/>
            <person name="Tudzynski B."/>
        </authorList>
    </citation>
    <scope>NUCLEOTIDE SEQUENCE [LARGE SCALE GENOMIC DNA]</scope>
    <source>
        <strain evidence="8">ET1</strain>
    </source>
</reference>
<dbReference type="PANTHER" id="PTHR23112">
    <property type="entry name" value="G PROTEIN-COUPLED RECEPTOR 157-RELATED"/>
    <property type="match status" value="1"/>
</dbReference>
<evidence type="ECO:0000256" key="3">
    <source>
        <dbReference type="ARBA" id="ARBA00022989"/>
    </source>
</evidence>
<dbReference type="VEuPathDB" id="FungiDB:FPRO_03777"/>
<dbReference type="SUPFAM" id="SSF81321">
    <property type="entry name" value="Family A G protein-coupled receptor-like"/>
    <property type="match status" value="1"/>
</dbReference>
<feature type="transmembrane region" description="Helical" evidence="6">
    <location>
        <begin position="222"/>
        <end position="246"/>
    </location>
</feature>
<keyword evidence="8" id="KW-1185">Reference proteome</keyword>
<dbReference type="AlphaFoldDB" id="A0A1L7V507"/>